<reference evidence="2" key="1">
    <citation type="submission" date="2021-02" db="EMBL/GenBank/DDBJ databases">
        <authorList>
            <person name="Nowell W R."/>
        </authorList>
    </citation>
    <scope>NUCLEOTIDE SEQUENCE</scope>
</reference>
<keyword evidence="3" id="KW-1185">Reference proteome</keyword>
<comment type="caution">
    <text evidence="2">The sequence shown here is derived from an EMBL/GenBank/DDBJ whole genome shotgun (WGS) entry which is preliminary data.</text>
</comment>
<accession>A0A815KQH4</accession>
<protein>
    <submittedName>
        <fullName evidence="2">Uncharacterized protein</fullName>
    </submittedName>
</protein>
<dbReference type="OrthoDB" id="120976at2759"/>
<proteinExistence type="predicted"/>
<evidence type="ECO:0000313" key="1">
    <source>
        <dbReference type="EMBL" id="CAF1013821.1"/>
    </source>
</evidence>
<organism evidence="2 4">
    <name type="scientific">Adineta ricciae</name>
    <name type="common">Rotifer</name>
    <dbReference type="NCBI Taxonomy" id="249248"/>
    <lineage>
        <taxon>Eukaryota</taxon>
        <taxon>Metazoa</taxon>
        <taxon>Spiralia</taxon>
        <taxon>Gnathifera</taxon>
        <taxon>Rotifera</taxon>
        <taxon>Eurotatoria</taxon>
        <taxon>Bdelloidea</taxon>
        <taxon>Adinetida</taxon>
        <taxon>Adinetidae</taxon>
        <taxon>Adineta</taxon>
    </lineage>
</organism>
<dbReference type="Pfam" id="PF13181">
    <property type="entry name" value="TPR_8"/>
    <property type="match status" value="1"/>
</dbReference>
<evidence type="ECO:0000313" key="3">
    <source>
        <dbReference type="Proteomes" id="UP000663828"/>
    </source>
</evidence>
<dbReference type="Proteomes" id="UP000663852">
    <property type="component" value="Unassembled WGS sequence"/>
</dbReference>
<dbReference type="SUPFAM" id="SSF48452">
    <property type="entry name" value="TPR-like"/>
    <property type="match status" value="1"/>
</dbReference>
<evidence type="ECO:0000313" key="4">
    <source>
        <dbReference type="Proteomes" id="UP000663852"/>
    </source>
</evidence>
<dbReference type="InterPro" id="IPR019734">
    <property type="entry name" value="TPR_rpt"/>
</dbReference>
<dbReference type="AlphaFoldDB" id="A0A815KQH4"/>
<gene>
    <name evidence="2" type="ORF">EDS130_LOCUS35917</name>
    <name evidence="1" type="ORF">XAT740_LOCUS13865</name>
</gene>
<dbReference type="EMBL" id="CAJNOJ010000324">
    <property type="protein sequence ID" value="CAF1399402.1"/>
    <property type="molecule type" value="Genomic_DNA"/>
</dbReference>
<dbReference type="EMBL" id="CAJNOR010000816">
    <property type="protein sequence ID" value="CAF1013821.1"/>
    <property type="molecule type" value="Genomic_DNA"/>
</dbReference>
<sequence>MYHQLQLYQLQTSTRIYRSQLMAKEEIHRLKRNIGQFISLNSFLSTTGQRETALFFRGERDPTDNLERVLFEIDADPRVVSMKPFADIFSDSDVPLETEVLFMLGSIFRPNNVSLEDDPLWIITMMLYSDNDHDLKQVLSHMKDQNGNGKAVLSTLVKIIWKMGKFNLAEKYYLRLIGEIPSNNNPSLIKLYGDLGDITSHKGHYDVSIQWYNKTLEIREKYPSFNA</sequence>
<name>A0A815KQH4_ADIRI</name>
<dbReference type="Gene3D" id="1.25.40.10">
    <property type="entry name" value="Tetratricopeptide repeat domain"/>
    <property type="match status" value="1"/>
</dbReference>
<dbReference type="Proteomes" id="UP000663828">
    <property type="component" value="Unassembled WGS sequence"/>
</dbReference>
<dbReference type="Gene3D" id="3.90.176.10">
    <property type="entry name" value="Toxin ADP-ribosyltransferase, Chain A, domain 1"/>
    <property type="match status" value="1"/>
</dbReference>
<dbReference type="PROSITE" id="PS51996">
    <property type="entry name" value="TR_MART"/>
    <property type="match status" value="1"/>
</dbReference>
<dbReference type="InterPro" id="IPR011990">
    <property type="entry name" value="TPR-like_helical_dom_sf"/>
</dbReference>
<evidence type="ECO:0000313" key="2">
    <source>
        <dbReference type="EMBL" id="CAF1399402.1"/>
    </source>
</evidence>